<evidence type="ECO:0000313" key="3">
    <source>
        <dbReference type="Proteomes" id="UP000729402"/>
    </source>
</evidence>
<dbReference type="Proteomes" id="UP000729402">
    <property type="component" value="Unassembled WGS sequence"/>
</dbReference>
<comment type="caution">
    <text evidence="2">The sequence shown here is derived from an EMBL/GenBank/DDBJ whole genome shotgun (WGS) entry which is preliminary data.</text>
</comment>
<accession>A0A8J5WT69</accession>
<proteinExistence type="predicted"/>
<gene>
    <name evidence="2" type="ORF">GUJ93_ZPchr0012g21162</name>
</gene>
<evidence type="ECO:0000313" key="2">
    <source>
        <dbReference type="EMBL" id="KAG8094607.1"/>
    </source>
</evidence>
<keyword evidence="3" id="KW-1185">Reference proteome</keyword>
<feature type="region of interest" description="Disordered" evidence="1">
    <location>
        <begin position="70"/>
        <end position="89"/>
    </location>
</feature>
<sequence length="89" mass="9735">MTVTNLSIGAPTPMEWLNRRWVKTPACKHKALDTVVHRSTRARASQVILPASTPQPLVLDIGTSLPATKVSPLAQPPSSLSMSHLFMRH</sequence>
<reference evidence="2" key="2">
    <citation type="submission" date="2021-02" db="EMBL/GenBank/DDBJ databases">
        <authorList>
            <person name="Kimball J.A."/>
            <person name="Haas M.W."/>
            <person name="Macchietto M."/>
            <person name="Kono T."/>
            <person name="Duquette J."/>
            <person name="Shao M."/>
        </authorList>
    </citation>
    <scope>NUCLEOTIDE SEQUENCE</scope>
    <source>
        <tissue evidence="2">Fresh leaf tissue</tissue>
    </source>
</reference>
<reference evidence="2" key="1">
    <citation type="journal article" date="2021" name="bioRxiv">
        <title>Whole Genome Assembly and Annotation of Northern Wild Rice, Zizania palustris L., Supports a Whole Genome Duplication in the Zizania Genus.</title>
        <authorList>
            <person name="Haas M."/>
            <person name="Kono T."/>
            <person name="Macchietto M."/>
            <person name="Millas R."/>
            <person name="McGilp L."/>
            <person name="Shao M."/>
            <person name="Duquette J."/>
            <person name="Hirsch C.N."/>
            <person name="Kimball J."/>
        </authorList>
    </citation>
    <scope>NUCLEOTIDE SEQUENCE</scope>
    <source>
        <tissue evidence="2">Fresh leaf tissue</tissue>
    </source>
</reference>
<protein>
    <submittedName>
        <fullName evidence="2">Uncharacterized protein</fullName>
    </submittedName>
</protein>
<organism evidence="2 3">
    <name type="scientific">Zizania palustris</name>
    <name type="common">Northern wild rice</name>
    <dbReference type="NCBI Taxonomy" id="103762"/>
    <lineage>
        <taxon>Eukaryota</taxon>
        <taxon>Viridiplantae</taxon>
        <taxon>Streptophyta</taxon>
        <taxon>Embryophyta</taxon>
        <taxon>Tracheophyta</taxon>
        <taxon>Spermatophyta</taxon>
        <taxon>Magnoliopsida</taxon>
        <taxon>Liliopsida</taxon>
        <taxon>Poales</taxon>
        <taxon>Poaceae</taxon>
        <taxon>BOP clade</taxon>
        <taxon>Oryzoideae</taxon>
        <taxon>Oryzeae</taxon>
        <taxon>Zizaniinae</taxon>
        <taxon>Zizania</taxon>
    </lineage>
</organism>
<name>A0A8J5WT69_ZIZPA</name>
<dbReference type="EMBL" id="JAAALK010000080">
    <property type="protein sequence ID" value="KAG8094607.1"/>
    <property type="molecule type" value="Genomic_DNA"/>
</dbReference>
<evidence type="ECO:0000256" key="1">
    <source>
        <dbReference type="SAM" id="MobiDB-lite"/>
    </source>
</evidence>
<dbReference type="AlphaFoldDB" id="A0A8J5WT69"/>